<feature type="transmembrane region" description="Helical" evidence="10">
    <location>
        <begin position="147"/>
        <end position="172"/>
    </location>
</feature>
<dbReference type="GO" id="GO:0016020">
    <property type="term" value="C:membrane"/>
    <property type="evidence" value="ECO:0007669"/>
    <property type="project" value="UniProtKB-SubCell"/>
</dbReference>
<dbReference type="GO" id="GO:0015297">
    <property type="term" value="F:antiporter activity"/>
    <property type="evidence" value="ECO:0007669"/>
    <property type="project" value="UniProtKB-KW"/>
</dbReference>
<name>A0A937KFB3_9BACT</name>
<keyword evidence="8 10" id="KW-0472">Membrane</keyword>
<evidence type="ECO:0000313" key="13">
    <source>
        <dbReference type="Proteomes" id="UP000614216"/>
    </source>
</evidence>
<feature type="transmembrane region" description="Helical" evidence="10">
    <location>
        <begin position="212"/>
        <end position="230"/>
    </location>
</feature>
<evidence type="ECO:0000256" key="6">
    <source>
        <dbReference type="ARBA" id="ARBA00023053"/>
    </source>
</evidence>
<feature type="transmembrane region" description="Helical" evidence="10">
    <location>
        <begin position="293"/>
        <end position="313"/>
    </location>
</feature>
<accession>A0A937KFB3</accession>
<evidence type="ECO:0000256" key="5">
    <source>
        <dbReference type="ARBA" id="ARBA00022989"/>
    </source>
</evidence>
<dbReference type="Proteomes" id="UP000614216">
    <property type="component" value="Unassembled WGS sequence"/>
</dbReference>
<dbReference type="Pfam" id="PF00999">
    <property type="entry name" value="Na_H_Exchanger"/>
    <property type="match status" value="1"/>
</dbReference>
<evidence type="ECO:0000259" key="11">
    <source>
        <dbReference type="Pfam" id="PF00999"/>
    </source>
</evidence>
<dbReference type="EMBL" id="JAEUGD010000058">
    <property type="protein sequence ID" value="MBL6448070.1"/>
    <property type="molecule type" value="Genomic_DNA"/>
</dbReference>
<dbReference type="InterPro" id="IPR006153">
    <property type="entry name" value="Cation/H_exchanger_TM"/>
</dbReference>
<keyword evidence="2" id="KW-0813">Transport</keyword>
<feature type="transmembrane region" description="Helical" evidence="10">
    <location>
        <begin position="53"/>
        <end position="73"/>
    </location>
</feature>
<protein>
    <submittedName>
        <fullName evidence="12">Cation:proton antiporter</fullName>
    </submittedName>
</protein>
<evidence type="ECO:0000256" key="4">
    <source>
        <dbReference type="ARBA" id="ARBA00022692"/>
    </source>
</evidence>
<organism evidence="12 13">
    <name type="scientific">Fulvivirga marina</name>
    <dbReference type="NCBI Taxonomy" id="2494733"/>
    <lineage>
        <taxon>Bacteria</taxon>
        <taxon>Pseudomonadati</taxon>
        <taxon>Bacteroidota</taxon>
        <taxon>Cytophagia</taxon>
        <taxon>Cytophagales</taxon>
        <taxon>Fulvivirgaceae</taxon>
        <taxon>Fulvivirga</taxon>
    </lineage>
</organism>
<evidence type="ECO:0000313" key="12">
    <source>
        <dbReference type="EMBL" id="MBL6448070.1"/>
    </source>
</evidence>
<feature type="transmembrane region" description="Helical" evidence="10">
    <location>
        <begin position="112"/>
        <end position="135"/>
    </location>
</feature>
<keyword evidence="13" id="KW-1185">Reference proteome</keyword>
<evidence type="ECO:0000256" key="1">
    <source>
        <dbReference type="ARBA" id="ARBA00004141"/>
    </source>
</evidence>
<feature type="transmembrane region" description="Helical" evidence="10">
    <location>
        <begin position="184"/>
        <end position="200"/>
    </location>
</feature>
<keyword evidence="6" id="KW-0915">Sodium</keyword>
<dbReference type="GO" id="GO:1902600">
    <property type="term" value="P:proton transmembrane transport"/>
    <property type="evidence" value="ECO:0007669"/>
    <property type="project" value="InterPro"/>
</dbReference>
<feature type="transmembrane region" description="Helical" evidence="10">
    <location>
        <begin position="354"/>
        <end position="379"/>
    </location>
</feature>
<comment type="subcellular location">
    <subcellularLocation>
        <location evidence="1">Membrane</location>
        <topology evidence="1">Multi-pass membrane protein</topology>
    </subcellularLocation>
</comment>
<keyword evidence="9" id="KW-0739">Sodium transport</keyword>
<keyword evidence="5 10" id="KW-1133">Transmembrane helix</keyword>
<dbReference type="PANTHER" id="PTHR43562:SF3">
    <property type="entry name" value="SODIUM ION_PROTON EXCHANGER (EUROFUNG)"/>
    <property type="match status" value="1"/>
</dbReference>
<feature type="transmembrane region" description="Helical" evidence="10">
    <location>
        <begin position="85"/>
        <end position="106"/>
    </location>
</feature>
<feature type="transmembrane region" description="Helical" evidence="10">
    <location>
        <begin position="266"/>
        <end position="287"/>
    </location>
</feature>
<evidence type="ECO:0000256" key="7">
    <source>
        <dbReference type="ARBA" id="ARBA00023065"/>
    </source>
</evidence>
<dbReference type="GO" id="GO:0006814">
    <property type="term" value="P:sodium ion transport"/>
    <property type="evidence" value="ECO:0007669"/>
    <property type="project" value="UniProtKB-KW"/>
</dbReference>
<keyword evidence="7" id="KW-0406">Ion transport</keyword>
<evidence type="ECO:0000256" key="3">
    <source>
        <dbReference type="ARBA" id="ARBA00022449"/>
    </source>
</evidence>
<comment type="caution">
    <text evidence="12">The sequence shown here is derived from an EMBL/GenBank/DDBJ whole genome shotgun (WGS) entry which is preliminary data.</text>
</comment>
<proteinExistence type="predicted"/>
<evidence type="ECO:0000256" key="10">
    <source>
        <dbReference type="SAM" id="Phobius"/>
    </source>
</evidence>
<dbReference type="Gene3D" id="1.20.1530.20">
    <property type="match status" value="1"/>
</dbReference>
<evidence type="ECO:0000256" key="8">
    <source>
        <dbReference type="ARBA" id="ARBA00023136"/>
    </source>
</evidence>
<gene>
    <name evidence="12" type="ORF">JMN32_17260</name>
</gene>
<dbReference type="PANTHER" id="PTHR43562">
    <property type="entry name" value="NAPA-TYPE SODIUM/HYDROGEN ANTIPORTER"/>
    <property type="match status" value="1"/>
</dbReference>
<evidence type="ECO:0000256" key="9">
    <source>
        <dbReference type="ARBA" id="ARBA00023201"/>
    </source>
</evidence>
<feature type="transmembrane region" description="Helical" evidence="10">
    <location>
        <begin position="325"/>
        <end position="348"/>
    </location>
</feature>
<dbReference type="AlphaFoldDB" id="A0A937KFB3"/>
<feature type="domain" description="Cation/H+ exchanger transmembrane" evidence="11">
    <location>
        <begin position="13"/>
        <end position="374"/>
    </location>
</feature>
<dbReference type="RefSeq" id="WP_202857608.1">
    <property type="nucleotide sequence ID" value="NZ_JAEUGD010000058.1"/>
</dbReference>
<evidence type="ECO:0000256" key="2">
    <source>
        <dbReference type="ARBA" id="ARBA00022448"/>
    </source>
</evidence>
<sequence>MSIYIFLSICFLLIFLLAPLVEKARVPWIFAALLVGIALAIYDPNPTVKTNPAFLMLSELGMYFLLFIIGLEIDLSEVKKLGKLIFKTTFVTITLATLFGSTFIHFTFGTPWLPSILVAMSFGTVGEAILVPILDEFNVIHTQLGQTIIGVATLDDIVELVALIWLSVLLGIEGDIHTSIGQEVIAFVLLIVLTIVLFAIKRFIPKIKIPDYPGIILCFMLILFFTYVGIGELAGMEALAAILAGVSIKHFVTPEQLELLKTHTKLLTYGFLAPIFFLQIGMEINIHYLITNFWLVILITLISKLAKLLGSWWSARKELGVKKSLLMGIALSVRFSTSIVIITVLYQNHLIGDYLFSILIASSILFKFIVPPLFANLLAKWNVALKPE</sequence>
<dbReference type="InterPro" id="IPR038770">
    <property type="entry name" value="Na+/solute_symporter_sf"/>
</dbReference>
<keyword evidence="4 10" id="KW-0812">Transmembrane</keyword>
<keyword evidence="3" id="KW-0050">Antiport</keyword>
<reference evidence="12" key="1">
    <citation type="submission" date="2021-01" db="EMBL/GenBank/DDBJ databases">
        <title>Fulvivirga kasyanovii gen. nov., sp nov., a novel member of the phylum Bacteroidetes isolated from seawater in a mussel farm.</title>
        <authorList>
            <person name="Zhao L.-H."/>
            <person name="Wang Z.-J."/>
        </authorList>
    </citation>
    <scope>NUCLEOTIDE SEQUENCE</scope>
    <source>
        <strain evidence="12">29W222</strain>
    </source>
</reference>